<dbReference type="InterPro" id="IPR050452">
    <property type="entry name" value="Metacaspase"/>
</dbReference>
<dbReference type="GO" id="GO:0006508">
    <property type="term" value="P:proteolysis"/>
    <property type="evidence" value="ECO:0007669"/>
    <property type="project" value="InterPro"/>
</dbReference>
<dbReference type="GO" id="GO:0004197">
    <property type="term" value="F:cysteine-type endopeptidase activity"/>
    <property type="evidence" value="ECO:0007669"/>
    <property type="project" value="InterPro"/>
</dbReference>
<reference evidence="3 4" key="1">
    <citation type="submission" date="2019-03" db="EMBL/GenBank/DDBJ databases">
        <title>Single cell metagenomics reveals metabolic interactions within the superorganism composed of flagellate Streblomastix strix and complex community of Bacteroidetes bacteria on its surface.</title>
        <authorList>
            <person name="Treitli S.C."/>
            <person name="Kolisko M."/>
            <person name="Husnik F."/>
            <person name="Keeling P."/>
            <person name="Hampl V."/>
        </authorList>
    </citation>
    <scope>NUCLEOTIDE SEQUENCE [LARGE SCALE GENOMIC DNA]</scope>
    <source>
        <strain evidence="3">ST1C</strain>
    </source>
</reference>
<dbReference type="Gene3D" id="3.40.50.1460">
    <property type="match status" value="1"/>
</dbReference>
<dbReference type="InterPro" id="IPR011600">
    <property type="entry name" value="Pept_C14_caspase"/>
</dbReference>
<dbReference type="OrthoDB" id="3223806at2759"/>
<evidence type="ECO:0000256" key="1">
    <source>
        <dbReference type="ARBA" id="ARBA00009005"/>
    </source>
</evidence>
<evidence type="ECO:0000259" key="2">
    <source>
        <dbReference type="Pfam" id="PF00656"/>
    </source>
</evidence>
<dbReference type="Proteomes" id="UP000324800">
    <property type="component" value="Unassembled WGS sequence"/>
</dbReference>
<dbReference type="GO" id="GO:0005737">
    <property type="term" value="C:cytoplasm"/>
    <property type="evidence" value="ECO:0007669"/>
    <property type="project" value="TreeGrafter"/>
</dbReference>
<feature type="domain" description="Peptidase C14 caspase" evidence="2">
    <location>
        <begin position="507"/>
        <end position="718"/>
    </location>
</feature>
<evidence type="ECO:0000313" key="3">
    <source>
        <dbReference type="EMBL" id="KAA6384320.1"/>
    </source>
</evidence>
<accession>A0A5J4VP73</accession>
<comment type="similarity">
    <text evidence="1">Belongs to the peptidase C14B family.</text>
</comment>
<organism evidence="3 4">
    <name type="scientific">Streblomastix strix</name>
    <dbReference type="NCBI Taxonomy" id="222440"/>
    <lineage>
        <taxon>Eukaryota</taxon>
        <taxon>Metamonada</taxon>
        <taxon>Preaxostyla</taxon>
        <taxon>Oxymonadida</taxon>
        <taxon>Streblomastigidae</taxon>
        <taxon>Streblomastix</taxon>
    </lineage>
</organism>
<gene>
    <name evidence="3" type="ORF">EZS28_020152</name>
</gene>
<dbReference type="EMBL" id="SNRW01005814">
    <property type="protein sequence ID" value="KAA6384320.1"/>
    <property type="molecule type" value="Genomic_DNA"/>
</dbReference>
<comment type="caution">
    <text evidence="3">The sequence shown here is derived from an EMBL/GenBank/DDBJ whole genome shotgun (WGS) entry which is preliminary data.</text>
</comment>
<name>A0A5J4VP73_9EUKA</name>
<dbReference type="Pfam" id="PF00656">
    <property type="entry name" value="Peptidase_C14"/>
    <property type="match status" value="1"/>
</dbReference>
<dbReference type="SUPFAM" id="SSF52129">
    <property type="entry name" value="Caspase-like"/>
    <property type="match status" value="1"/>
</dbReference>
<proteinExistence type="inferred from homology"/>
<evidence type="ECO:0000313" key="4">
    <source>
        <dbReference type="Proteomes" id="UP000324800"/>
    </source>
</evidence>
<dbReference type="AlphaFoldDB" id="A0A5J4VP73"/>
<dbReference type="InterPro" id="IPR029030">
    <property type="entry name" value="Caspase-like_dom_sf"/>
</dbReference>
<dbReference type="PANTHER" id="PTHR48104:SF30">
    <property type="entry name" value="METACASPASE-1"/>
    <property type="match status" value="1"/>
</dbReference>
<sequence>MGDVTSSLVGGVAGTLTRGVIGSVSSKAGGSLIKIASNSVVRTIANNVNWGNVFSHVVDTMGFSKQQRIAHYSQPISKLSYGPSVYDQSVGDHYIPPTLLPAQFFESDAEVNEQKQRWAAYAIYMSKPFNYGSIYQYQLRELDQLGAINLGRTSREQIPGLQINYCCVLFINSYEGQSHSLGSEPLSDGLIMGRLFIERKYRVFYFYDATPIEYYRWMSWLIDMVDLQLVCYFTGRASQIADYTGKEKDGLLEVLQFTNESKRIQNKGEKIPNISGFTNETIEDTVVYELIRQKAFPQKRIILLTDYKYNQNQFKEEIPFQKLQTLKQPLPNVIYVGCGQIWTAGRNAGSQIMTSNNPGLFSWYFTQVLQWFKQTNFKQLYSELSQEKCQNQVLQIFAGDAGYLLKPIIATMGNDDEELQLNNITQYLGGRNPSQIISIPPVDSPSRIEIQIAQQRWGHFTAELKKEAPYQSEYKQQLQKLDSMGCINLERVYRAQIPPNIQIYNCLALFICPYEGLPHTLHDGPVNDGILMAQFFLNQGYNVVYLCDATPHQYYKWMDWLLSNVKQELVSYFSGHGGQTPDRTGLESDGLSEVMVFYNAQKKKGSNKEKITNIVGISDDTVEDTVMHDLVISKDYPKTRIVLLSDCCHSGTMFNLDQPWPPKGKLMAPITQRLNIIHVGAAVDSQTAKQKTQGGIACGAFTYSLINLLKSNPRSSFKDLEAYCLRNIIKDQVVQLTATDMNNLNQQIIINRR</sequence>
<protein>
    <recommendedName>
        <fullName evidence="2">Peptidase C14 caspase domain-containing protein</fullName>
    </recommendedName>
</protein>
<dbReference type="PANTHER" id="PTHR48104">
    <property type="entry name" value="METACASPASE-4"/>
    <property type="match status" value="1"/>
</dbReference>